<evidence type="ECO:0000313" key="3">
    <source>
        <dbReference type="Proteomes" id="UP000676917"/>
    </source>
</evidence>
<reference evidence="2" key="1">
    <citation type="submission" date="2021-03" db="EMBL/GenBank/DDBJ databases">
        <title>Antimicrobial resistance genes in bacteria isolated from Japanese honey, and their potential for conferring macrolide and lincosamide resistance in the American foulbrood pathogen Paenibacillus larvae.</title>
        <authorList>
            <person name="Okamoto M."/>
            <person name="Kumagai M."/>
            <person name="Kanamori H."/>
            <person name="Takamatsu D."/>
        </authorList>
    </citation>
    <scope>NUCLEOTIDE SEQUENCE</scope>
    <source>
        <strain evidence="2">J43TS3</strain>
    </source>
</reference>
<name>A0A919XCB4_9BACI</name>
<dbReference type="EMBL" id="BORP01000007">
    <property type="protein sequence ID" value="GIO28395.1"/>
    <property type="molecule type" value="Genomic_DNA"/>
</dbReference>
<gene>
    <name evidence="2" type="ORF">J43TS3_30060</name>
</gene>
<dbReference type="Proteomes" id="UP000676917">
    <property type="component" value="Unassembled WGS sequence"/>
</dbReference>
<keyword evidence="3" id="KW-1185">Reference proteome</keyword>
<feature type="transmembrane region" description="Helical" evidence="1">
    <location>
        <begin position="5"/>
        <end position="23"/>
    </location>
</feature>
<proteinExistence type="predicted"/>
<keyword evidence="1" id="KW-0472">Membrane</keyword>
<feature type="transmembrane region" description="Helical" evidence="1">
    <location>
        <begin position="65"/>
        <end position="88"/>
    </location>
</feature>
<comment type="caution">
    <text evidence="2">The sequence shown here is derived from an EMBL/GenBank/DDBJ whole genome shotgun (WGS) entry which is preliminary data.</text>
</comment>
<keyword evidence="1" id="KW-1133">Transmembrane helix</keyword>
<organism evidence="2 3">
    <name type="scientific">Ornithinibacillus bavariensis</name>
    <dbReference type="NCBI Taxonomy" id="545502"/>
    <lineage>
        <taxon>Bacteria</taxon>
        <taxon>Bacillati</taxon>
        <taxon>Bacillota</taxon>
        <taxon>Bacilli</taxon>
        <taxon>Bacillales</taxon>
        <taxon>Bacillaceae</taxon>
        <taxon>Ornithinibacillus</taxon>
    </lineage>
</organism>
<evidence type="ECO:0000313" key="2">
    <source>
        <dbReference type="EMBL" id="GIO28395.1"/>
    </source>
</evidence>
<keyword evidence="1" id="KW-0812">Transmembrane</keyword>
<feature type="transmembrane region" description="Helical" evidence="1">
    <location>
        <begin position="29"/>
        <end position="53"/>
    </location>
</feature>
<evidence type="ECO:0000256" key="1">
    <source>
        <dbReference type="SAM" id="Phobius"/>
    </source>
</evidence>
<dbReference type="AlphaFoldDB" id="A0A919XCB4"/>
<accession>A0A919XCB4</accession>
<protein>
    <submittedName>
        <fullName evidence="2">Uncharacterized protein</fullName>
    </submittedName>
</protein>
<sequence length="97" mass="11200">MVIFLIIGSMILPILMVVLYKKWNWFQLLFTSVAIISVLIAGNILTFAIYDVIKHEKVFMTTIHGIFLNPLFLITGAYLGVYVIFSLLEQLFKNWSK</sequence>